<dbReference type="PANTHER" id="PTHR12358">
    <property type="entry name" value="SPHINGOSINE KINASE"/>
    <property type="match status" value="1"/>
</dbReference>
<dbReference type="GO" id="GO:0046512">
    <property type="term" value="P:sphingosine biosynthetic process"/>
    <property type="evidence" value="ECO:0007669"/>
    <property type="project" value="TreeGrafter"/>
</dbReference>
<dbReference type="AlphaFoldDB" id="A0A165GAQ5"/>
<evidence type="ECO:0000259" key="1">
    <source>
        <dbReference type="PROSITE" id="PS50146"/>
    </source>
</evidence>
<organism evidence="2 3">
    <name type="scientific">Exidia glandulosa HHB12029</name>
    <dbReference type="NCBI Taxonomy" id="1314781"/>
    <lineage>
        <taxon>Eukaryota</taxon>
        <taxon>Fungi</taxon>
        <taxon>Dikarya</taxon>
        <taxon>Basidiomycota</taxon>
        <taxon>Agaricomycotina</taxon>
        <taxon>Agaricomycetes</taxon>
        <taxon>Auriculariales</taxon>
        <taxon>Exidiaceae</taxon>
        <taxon>Exidia</taxon>
    </lineage>
</organism>
<dbReference type="InterPro" id="IPR017438">
    <property type="entry name" value="ATP-NAD_kinase_N"/>
</dbReference>
<dbReference type="EMBL" id="KV426053">
    <property type="protein sequence ID" value="KZV90236.1"/>
    <property type="molecule type" value="Genomic_DNA"/>
</dbReference>
<keyword evidence="3" id="KW-1185">Reference proteome</keyword>
<dbReference type="InterPro" id="IPR016064">
    <property type="entry name" value="NAD/diacylglycerol_kinase_sf"/>
</dbReference>
<dbReference type="STRING" id="1314781.A0A165GAQ5"/>
<name>A0A165GAQ5_EXIGL</name>
<dbReference type="InParanoid" id="A0A165GAQ5"/>
<dbReference type="Gene3D" id="2.60.200.40">
    <property type="match status" value="1"/>
</dbReference>
<dbReference type="FunCoup" id="A0A165GAQ5">
    <property type="interactions" value="209"/>
</dbReference>
<dbReference type="SMART" id="SM00046">
    <property type="entry name" value="DAGKc"/>
    <property type="match status" value="1"/>
</dbReference>
<gene>
    <name evidence="2" type="ORF">EXIGLDRAFT_750735</name>
</gene>
<dbReference type="SUPFAM" id="SSF111331">
    <property type="entry name" value="NAD kinase/diacylglycerol kinase-like"/>
    <property type="match status" value="1"/>
</dbReference>
<dbReference type="InterPro" id="IPR001206">
    <property type="entry name" value="Diacylglycerol_kinase_cat_dom"/>
</dbReference>
<accession>A0A165GAQ5</accession>
<dbReference type="Proteomes" id="UP000077266">
    <property type="component" value="Unassembled WGS sequence"/>
</dbReference>
<dbReference type="OrthoDB" id="3853857at2759"/>
<reference evidence="2 3" key="1">
    <citation type="journal article" date="2016" name="Mol. Biol. Evol.">
        <title>Comparative Genomics of Early-Diverging Mushroom-Forming Fungi Provides Insights into the Origins of Lignocellulose Decay Capabilities.</title>
        <authorList>
            <person name="Nagy L.G."/>
            <person name="Riley R."/>
            <person name="Tritt A."/>
            <person name="Adam C."/>
            <person name="Daum C."/>
            <person name="Floudas D."/>
            <person name="Sun H."/>
            <person name="Yadav J.S."/>
            <person name="Pangilinan J."/>
            <person name="Larsson K.H."/>
            <person name="Matsuura K."/>
            <person name="Barry K."/>
            <person name="Labutti K."/>
            <person name="Kuo R."/>
            <person name="Ohm R.A."/>
            <person name="Bhattacharya S.S."/>
            <person name="Shirouzu T."/>
            <person name="Yoshinaga Y."/>
            <person name="Martin F.M."/>
            <person name="Grigoriev I.V."/>
            <person name="Hibbett D.S."/>
        </authorList>
    </citation>
    <scope>NUCLEOTIDE SEQUENCE [LARGE SCALE GENOMIC DNA]</scope>
    <source>
        <strain evidence="2 3">HHB12029</strain>
    </source>
</reference>
<dbReference type="PANTHER" id="PTHR12358:SF31">
    <property type="entry name" value="ACYLGLYCEROL KINASE, MITOCHONDRIAL"/>
    <property type="match status" value="1"/>
</dbReference>
<dbReference type="Gene3D" id="3.40.50.10330">
    <property type="entry name" value="Probable inorganic polyphosphate/atp-NAD kinase, domain 1"/>
    <property type="match status" value="1"/>
</dbReference>
<feature type="domain" description="DAGKc" evidence="1">
    <location>
        <begin position="97"/>
        <end position="237"/>
    </location>
</feature>
<dbReference type="InterPro" id="IPR050187">
    <property type="entry name" value="Lipid_Phosphate_FormReg"/>
</dbReference>
<dbReference type="PROSITE" id="PS50146">
    <property type="entry name" value="DAGK"/>
    <property type="match status" value="1"/>
</dbReference>
<dbReference type="GO" id="GO:0001727">
    <property type="term" value="F:lipid kinase activity"/>
    <property type="evidence" value="ECO:0007669"/>
    <property type="project" value="TreeGrafter"/>
</dbReference>
<sequence>MAESEAESELKATVGGKPGALRLSRKQSSLLVQAGGKKTEVPLSQVVWAEANEGNVLVSALVRKGNLALVNWHCECDAAAAKPWVEELMRAAYGDVKPRRRLKIIINPVGGPGRGRQIWEKRAKPVFDAAHAELDVTFTERQGHAGDIAESLPLDFDAVVTVSGDGLLHEVLNGFAKRPDARKAMQIPVAPLPTGSGNGFALSLIGLKDGLDPAAAALNVIKGQPMDLDLCSFTQAGKTYYSFMSQSMGLMADVDLGTEHLRWMGNARFMYGFLRGLVSLKECPVELSIKVSDTDKKKMVDTHRALRSKRVASASRPDLTDTNVEDLEDSSLPELRFADGPDHEWITFEKPVLYVYAGKMPYVSVDLLQFPVSHANDGLIDLVVQERTQRGDLVKAIGVAPKGGQYWIDSQHYFKVHAYRAKPLGPGYLSVDGEAYPWEEFQVEAHAGLATTLSMLGHYAVDF</sequence>
<protein>
    <recommendedName>
        <fullName evidence="1">DAGKc domain-containing protein</fullName>
    </recommendedName>
</protein>
<evidence type="ECO:0000313" key="3">
    <source>
        <dbReference type="Proteomes" id="UP000077266"/>
    </source>
</evidence>
<dbReference type="GO" id="GO:0016773">
    <property type="term" value="F:phosphotransferase activity, alcohol group as acceptor"/>
    <property type="evidence" value="ECO:0007669"/>
    <property type="project" value="UniProtKB-ARBA"/>
</dbReference>
<evidence type="ECO:0000313" key="2">
    <source>
        <dbReference type="EMBL" id="KZV90236.1"/>
    </source>
</evidence>
<dbReference type="GO" id="GO:0005737">
    <property type="term" value="C:cytoplasm"/>
    <property type="evidence" value="ECO:0007669"/>
    <property type="project" value="TreeGrafter"/>
</dbReference>
<dbReference type="GO" id="GO:0016020">
    <property type="term" value="C:membrane"/>
    <property type="evidence" value="ECO:0007669"/>
    <property type="project" value="TreeGrafter"/>
</dbReference>
<dbReference type="Pfam" id="PF00781">
    <property type="entry name" value="DAGK_cat"/>
    <property type="match status" value="1"/>
</dbReference>
<proteinExistence type="predicted"/>